<evidence type="ECO:0000313" key="1">
    <source>
        <dbReference type="EMBL" id="XBO40490.1"/>
    </source>
</evidence>
<reference evidence="1" key="1">
    <citation type="submission" date="2024-05" db="EMBL/GenBank/DDBJ databases">
        <authorList>
            <person name="Kim S."/>
            <person name="Heo J."/>
            <person name="Choi H."/>
            <person name="Choi Y."/>
            <person name="Kwon S.-W."/>
            <person name="Kim Y."/>
        </authorList>
    </citation>
    <scope>NUCLEOTIDE SEQUENCE</scope>
    <source>
        <strain evidence="1">KACC 23698</strain>
    </source>
</reference>
<sequence length="87" mass="9173">MIRTARGHTLAVVEREDVALLGGYQATGRLHAPGRTVLMVEGHGAVPVFIERSGAPLEQAIAAFEERCPDASTPLTILKSAPVRPGS</sequence>
<dbReference type="AlphaFoldDB" id="A0AAU7JK12"/>
<gene>
    <name evidence="1" type="ORF">ABEG18_06915</name>
</gene>
<name>A0AAU7JK12_9HYPH</name>
<protein>
    <submittedName>
        <fullName evidence="1">Uncharacterized protein</fullName>
    </submittedName>
</protein>
<dbReference type="RefSeq" id="WP_406857350.1">
    <property type="nucleotide sequence ID" value="NZ_CP157484.1"/>
</dbReference>
<accession>A0AAU7JK12</accession>
<dbReference type="EMBL" id="CP157484">
    <property type="protein sequence ID" value="XBO40490.1"/>
    <property type="molecule type" value="Genomic_DNA"/>
</dbReference>
<organism evidence="1">
    <name type="scientific">Alsobacter sp. KACC 23698</name>
    <dbReference type="NCBI Taxonomy" id="3149229"/>
    <lineage>
        <taxon>Bacteria</taxon>
        <taxon>Pseudomonadati</taxon>
        <taxon>Pseudomonadota</taxon>
        <taxon>Alphaproteobacteria</taxon>
        <taxon>Hyphomicrobiales</taxon>
        <taxon>Alsobacteraceae</taxon>
        <taxon>Alsobacter</taxon>
    </lineage>
</organism>
<proteinExistence type="predicted"/>